<dbReference type="OrthoDB" id="1494132at2"/>
<evidence type="ECO:0000256" key="9">
    <source>
        <dbReference type="ARBA" id="ARBA00023317"/>
    </source>
</evidence>
<evidence type="ECO:0000256" key="1">
    <source>
        <dbReference type="ARBA" id="ARBA00001928"/>
    </source>
</evidence>
<keyword evidence="11" id="KW-1185">Reference proteome</keyword>
<keyword evidence="5" id="KW-0620">Polyamine biosynthesis</keyword>
<accession>A0A1Z3HQQ0</accession>
<keyword evidence="7" id="KW-0456">Lyase</keyword>
<evidence type="ECO:0000256" key="2">
    <source>
        <dbReference type="ARBA" id="ARBA00022793"/>
    </source>
</evidence>
<dbReference type="Pfam" id="PF02675">
    <property type="entry name" value="AdoMet_dc"/>
    <property type="match status" value="1"/>
</dbReference>
<evidence type="ECO:0000256" key="4">
    <source>
        <dbReference type="ARBA" id="ARBA00023066"/>
    </source>
</evidence>
<evidence type="ECO:0000313" key="10">
    <source>
        <dbReference type="EMBL" id="ASC72582.1"/>
    </source>
</evidence>
<dbReference type="KEGG" id="hhg:XM38_035400"/>
<keyword evidence="3" id="KW-0068">Autocatalytic cleavage</keyword>
<dbReference type="GO" id="GO:0004014">
    <property type="term" value="F:adenosylmethionine decarboxylase activity"/>
    <property type="evidence" value="ECO:0007669"/>
    <property type="project" value="InterPro"/>
</dbReference>
<dbReference type="AlphaFoldDB" id="A0A1Z3HQQ0"/>
<sequence>MINPTDPTHSSPPMKDLAPQITRQRLLIEGCYTTDVDRDTIAAYLLGVAAHLGLRAYGTPIIHAPGGLGKAENQGFDAFIPLIDSGISLYVWSSAKFFATVLFTCKAFDTQQAVDYTWQFFQAHALEYQVF</sequence>
<evidence type="ECO:0000256" key="5">
    <source>
        <dbReference type="ARBA" id="ARBA00023115"/>
    </source>
</evidence>
<dbReference type="SUPFAM" id="SSF56276">
    <property type="entry name" value="S-adenosylmethionine decarboxylase"/>
    <property type="match status" value="1"/>
</dbReference>
<evidence type="ECO:0000313" key="11">
    <source>
        <dbReference type="Proteomes" id="UP000191901"/>
    </source>
</evidence>
<keyword evidence="4" id="KW-0745">Spermidine biosynthesis</keyword>
<protein>
    <submittedName>
        <fullName evidence="10">Uncharacterized protein</fullName>
    </submittedName>
</protein>
<comment type="cofactor">
    <cofactor evidence="1">
        <name>pyruvate</name>
        <dbReference type="ChEBI" id="CHEBI:15361"/>
    </cofactor>
</comment>
<keyword evidence="8" id="KW-0704">Schiff base</keyword>
<organism evidence="10 11">
    <name type="scientific">Halomicronema hongdechloris C2206</name>
    <dbReference type="NCBI Taxonomy" id="1641165"/>
    <lineage>
        <taxon>Bacteria</taxon>
        <taxon>Bacillati</taxon>
        <taxon>Cyanobacteriota</taxon>
        <taxon>Cyanophyceae</taxon>
        <taxon>Nodosilineales</taxon>
        <taxon>Nodosilineaceae</taxon>
        <taxon>Halomicronema</taxon>
    </lineage>
</organism>
<evidence type="ECO:0000256" key="7">
    <source>
        <dbReference type="ARBA" id="ARBA00023239"/>
    </source>
</evidence>
<name>A0A1Z3HQQ0_9CYAN</name>
<evidence type="ECO:0000256" key="8">
    <source>
        <dbReference type="ARBA" id="ARBA00023270"/>
    </source>
</evidence>
<keyword evidence="6" id="KW-0865">Zymogen</keyword>
<dbReference type="EMBL" id="CP021983">
    <property type="protein sequence ID" value="ASC72582.1"/>
    <property type="molecule type" value="Genomic_DNA"/>
</dbReference>
<gene>
    <name evidence="10" type="ORF">XM38_035400</name>
</gene>
<dbReference type="Proteomes" id="UP000191901">
    <property type="component" value="Chromosome"/>
</dbReference>
<dbReference type="GO" id="GO:0008295">
    <property type="term" value="P:spermidine biosynthetic process"/>
    <property type="evidence" value="ECO:0007669"/>
    <property type="project" value="UniProtKB-KW"/>
</dbReference>
<evidence type="ECO:0000256" key="6">
    <source>
        <dbReference type="ARBA" id="ARBA00023145"/>
    </source>
</evidence>
<keyword evidence="9" id="KW-0670">Pyruvate</keyword>
<proteinExistence type="predicted"/>
<dbReference type="InterPro" id="IPR016067">
    <property type="entry name" value="S-AdoMet_deCO2ase_core"/>
</dbReference>
<keyword evidence="2" id="KW-0210">Decarboxylase</keyword>
<dbReference type="InterPro" id="IPR003826">
    <property type="entry name" value="AdoMetDC_fam_prok"/>
</dbReference>
<reference evidence="10 11" key="1">
    <citation type="journal article" date="2016" name="Biochim. Biophys. Acta">
        <title>Characterization of red-shifted phycobilisomes isolated from the chlorophyll f-containing cyanobacterium Halomicronema hongdechloris.</title>
        <authorList>
            <person name="Li Y."/>
            <person name="Lin Y."/>
            <person name="Garvey C.J."/>
            <person name="Birch D."/>
            <person name="Corkery R.W."/>
            <person name="Loughlin P.C."/>
            <person name="Scheer H."/>
            <person name="Willows R.D."/>
            <person name="Chen M."/>
        </authorList>
    </citation>
    <scope>NUCLEOTIDE SEQUENCE [LARGE SCALE GENOMIC DNA]</scope>
    <source>
        <strain evidence="10 11">C2206</strain>
    </source>
</reference>
<evidence type="ECO:0000256" key="3">
    <source>
        <dbReference type="ARBA" id="ARBA00022813"/>
    </source>
</evidence>
<dbReference type="Gene3D" id="3.60.90.10">
    <property type="entry name" value="S-adenosylmethionine decarboxylase"/>
    <property type="match status" value="1"/>
</dbReference>